<feature type="transmembrane region" description="Helical" evidence="14">
    <location>
        <begin position="146"/>
        <end position="169"/>
    </location>
</feature>
<dbReference type="STRING" id="1380566.A0A179EWH6"/>
<dbReference type="GO" id="GO:0005576">
    <property type="term" value="C:extracellular region"/>
    <property type="evidence" value="ECO:0007669"/>
    <property type="project" value="UniProtKB-SubCell"/>
</dbReference>
<dbReference type="OrthoDB" id="2496787at2759"/>
<dbReference type="Pfam" id="PF20684">
    <property type="entry name" value="Fung_rhodopsin"/>
    <property type="match status" value="1"/>
</dbReference>
<dbReference type="GeneID" id="28854294"/>
<feature type="transmembrane region" description="Helical" evidence="14">
    <location>
        <begin position="189"/>
        <end position="215"/>
    </location>
</feature>
<evidence type="ECO:0000313" key="18">
    <source>
        <dbReference type="Proteomes" id="UP000078397"/>
    </source>
</evidence>
<dbReference type="GO" id="GO:0098552">
    <property type="term" value="C:side of membrane"/>
    <property type="evidence" value="ECO:0007669"/>
    <property type="project" value="UniProtKB-KW"/>
</dbReference>
<dbReference type="KEGG" id="pchm:VFPPC_12408"/>
<feature type="transmembrane region" description="Helical" evidence="14">
    <location>
        <begin position="115"/>
        <end position="134"/>
    </location>
</feature>
<feature type="transmembrane region" description="Helical" evidence="14">
    <location>
        <begin position="308"/>
        <end position="327"/>
    </location>
</feature>
<dbReference type="RefSeq" id="XP_018135839.1">
    <property type="nucleotide sequence ID" value="XM_018290300.1"/>
</dbReference>
<evidence type="ECO:0000256" key="1">
    <source>
        <dbReference type="ARBA" id="ARBA00004141"/>
    </source>
</evidence>
<keyword evidence="6" id="KW-0336">GPI-anchor</keyword>
<dbReference type="Proteomes" id="UP000078397">
    <property type="component" value="Unassembled WGS sequence"/>
</dbReference>
<organism evidence="17 18">
    <name type="scientific">Pochonia chlamydosporia 170</name>
    <dbReference type="NCBI Taxonomy" id="1380566"/>
    <lineage>
        <taxon>Eukaryota</taxon>
        <taxon>Fungi</taxon>
        <taxon>Dikarya</taxon>
        <taxon>Ascomycota</taxon>
        <taxon>Pezizomycotina</taxon>
        <taxon>Sordariomycetes</taxon>
        <taxon>Hypocreomycetidae</taxon>
        <taxon>Hypocreales</taxon>
        <taxon>Clavicipitaceae</taxon>
        <taxon>Pochonia</taxon>
    </lineage>
</organism>
<gene>
    <name evidence="17" type="ORF">VFPPC_12408</name>
</gene>
<keyword evidence="6" id="KW-0325">Glycoprotein</keyword>
<keyword evidence="8 15" id="KW-0732">Signal</keyword>
<feature type="transmembrane region" description="Helical" evidence="14">
    <location>
        <begin position="274"/>
        <end position="296"/>
    </location>
</feature>
<feature type="transmembrane region" description="Helical" evidence="14">
    <location>
        <begin position="227"/>
        <end position="248"/>
    </location>
</feature>
<evidence type="ECO:0000256" key="9">
    <source>
        <dbReference type="ARBA" id="ARBA00022989"/>
    </source>
</evidence>
<feature type="domain" description="CFEM" evidence="16">
    <location>
        <begin position="37"/>
        <end position="103"/>
    </location>
</feature>
<dbReference type="PANTHER" id="PTHR33048">
    <property type="entry name" value="PTH11-LIKE INTEGRAL MEMBRANE PROTEIN (AFU_ORTHOLOGUE AFUA_5G11245)"/>
    <property type="match status" value="1"/>
</dbReference>
<comment type="subcellular location">
    <subcellularLocation>
        <location evidence="2">Membrane</location>
        <topology evidence="2">Lipid-anchor</topology>
        <topology evidence="2">GPI-anchor</topology>
    </subcellularLocation>
    <subcellularLocation>
        <location evidence="1">Membrane</location>
        <topology evidence="1">Multi-pass membrane protein</topology>
    </subcellularLocation>
    <subcellularLocation>
        <location evidence="3">Secreted</location>
    </subcellularLocation>
</comment>
<keyword evidence="12" id="KW-0449">Lipoprotein</keyword>
<name>A0A179EWH6_METCM</name>
<evidence type="ECO:0000256" key="8">
    <source>
        <dbReference type="ARBA" id="ARBA00022729"/>
    </source>
</evidence>
<evidence type="ECO:0000256" key="11">
    <source>
        <dbReference type="ARBA" id="ARBA00023157"/>
    </source>
</evidence>
<reference evidence="17 18" key="1">
    <citation type="journal article" date="2016" name="PLoS Pathog.">
        <title>Biosynthesis of antibiotic leucinostatins in bio-control fungus Purpureocillium lilacinum and their inhibition on phytophthora revealed by genome mining.</title>
        <authorList>
            <person name="Wang G."/>
            <person name="Liu Z."/>
            <person name="Lin R."/>
            <person name="Li E."/>
            <person name="Mao Z."/>
            <person name="Ling J."/>
            <person name="Yang Y."/>
            <person name="Yin W.B."/>
            <person name="Xie B."/>
        </authorList>
    </citation>
    <scope>NUCLEOTIDE SEQUENCE [LARGE SCALE GENOMIC DNA]</scope>
    <source>
        <strain evidence="17">170</strain>
    </source>
</reference>
<evidence type="ECO:0000256" key="14">
    <source>
        <dbReference type="SAM" id="Phobius"/>
    </source>
</evidence>
<evidence type="ECO:0000256" key="4">
    <source>
        <dbReference type="ARBA" id="ARBA00010031"/>
    </source>
</evidence>
<keyword evidence="7 14" id="KW-0812">Transmembrane</keyword>
<sequence>MMRLKIALTSLVALTLPWFCLGSWNTSVPSAADLAASLTTVPECALNCLAQSVTKAQCSLQDPQCICVDKYVAIETTGTPCILKACNLTDALFMKNVTESVCNRPIRDKSGRYDAMNITMGVVTALLVVIRLGFKKFFSYQRELRADDWVILGTVVLGIPCTIINKVGLTANGLGKDVWTLPPDELTRFVMYFYVMEILYLAEMSIIKLSLSLFYLYIFPGTTIRRLLLATAVFNVIFGFTFVTTGIFQCTPVSRYWTQYIDSTSTGRCININLFAWIHAALNIAIDVWMIALPLSQIKRLELHWKKKIGVTFMFLIGTFVTVVSILRLQSLINFANSTNPTWDNLIVGWWSTIEVNVGMICTCLPTVRLILVRAAPQFFSTNVSSNKSQPTRNGNRSRYSRNCEIMGHKQIELASIEANMIDVGEKANKGKGFFGA</sequence>
<comment type="similarity">
    <text evidence="4">Belongs to the RBT5 family.</text>
</comment>
<evidence type="ECO:0000256" key="13">
    <source>
        <dbReference type="ARBA" id="ARBA00038359"/>
    </source>
</evidence>
<evidence type="ECO:0000256" key="7">
    <source>
        <dbReference type="ARBA" id="ARBA00022692"/>
    </source>
</evidence>
<evidence type="ECO:0000256" key="12">
    <source>
        <dbReference type="ARBA" id="ARBA00023288"/>
    </source>
</evidence>
<feature type="chain" id="PRO_5008100986" evidence="15">
    <location>
        <begin position="23"/>
        <end position="437"/>
    </location>
</feature>
<evidence type="ECO:0000256" key="2">
    <source>
        <dbReference type="ARBA" id="ARBA00004589"/>
    </source>
</evidence>
<feature type="signal peptide" evidence="15">
    <location>
        <begin position="1"/>
        <end position="22"/>
    </location>
</feature>
<feature type="transmembrane region" description="Helical" evidence="14">
    <location>
        <begin position="347"/>
        <end position="372"/>
    </location>
</feature>
<evidence type="ECO:0000259" key="16">
    <source>
        <dbReference type="SMART" id="SM00747"/>
    </source>
</evidence>
<evidence type="ECO:0000256" key="6">
    <source>
        <dbReference type="ARBA" id="ARBA00022622"/>
    </source>
</evidence>
<protein>
    <submittedName>
        <fullName evidence="17">Extracellular membrane protein, 8-cysteine region, CFEM</fullName>
    </submittedName>
</protein>
<accession>A0A179EWH6</accession>
<proteinExistence type="inferred from homology"/>
<evidence type="ECO:0000313" key="17">
    <source>
        <dbReference type="EMBL" id="OAQ57526.1"/>
    </source>
</evidence>
<keyword evidence="10 14" id="KW-0472">Membrane</keyword>
<dbReference type="EMBL" id="LSBJ02000025">
    <property type="protein sequence ID" value="OAQ57526.1"/>
    <property type="molecule type" value="Genomic_DNA"/>
</dbReference>
<evidence type="ECO:0000256" key="5">
    <source>
        <dbReference type="ARBA" id="ARBA00022525"/>
    </source>
</evidence>
<dbReference type="PANTHER" id="PTHR33048:SF143">
    <property type="entry name" value="EXTRACELLULAR MEMBRANE PROTEIN CFEM DOMAIN-CONTAINING PROTEIN-RELATED"/>
    <property type="match status" value="1"/>
</dbReference>
<keyword evidence="11" id="KW-1015">Disulfide bond</keyword>
<dbReference type="InterPro" id="IPR049326">
    <property type="entry name" value="Rhodopsin_dom_fungi"/>
</dbReference>
<evidence type="ECO:0000256" key="10">
    <source>
        <dbReference type="ARBA" id="ARBA00023136"/>
    </source>
</evidence>
<dbReference type="AlphaFoldDB" id="A0A179EWH6"/>
<keyword evidence="18" id="KW-1185">Reference proteome</keyword>
<comment type="similarity">
    <text evidence="13">Belongs to the SAT4 family.</text>
</comment>
<dbReference type="Pfam" id="PF05730">
    <property type="entry name" value="CFEM"/>
    <property type="match status" value="1"/>
</dbReference>
<dbReference type="InterPro" id="IPR052337">
    <property type="entry name" value="SAT4-like"/>
</dbReference>
<evidence type="ECO:0000256" key="3">
    <source>
        <dbReference type="ARBA" id="ARBA00004613"/>
    </source>
</evidence>
<dbReference type="SMART" id="SM00747">
    <property type="entry name" value="CFEM"/>
    <property type="match status" value="1"/>
</dbReference>
<evidence type="ECO:0000256" key="15">
    <source>
        <dbReference type="SAM" id="SignalP"/>
    </source>
</evidence>
<dbReference type="InterPro" id="IPR008427">
    <property type="entry name" value="Extracellular_membr_CFEM_dom"/>
</dbReference>
<keyword evidence="5" id="KW-0964">Secreted</keyword>
<keyword evidence="9 14" id="KW-1133">Transmembrane helix</keyword>
<comment type="caution">
    <text evidence="17">The sequence shown here is derived from an EMBL/GenBank/DDBJ whole genome shotgun (WGS) entry which is preliminary data.</text>
</comment>